<dbReference type="Gene3D" id="3.40.50.80">
    <property type="entry name" value="Nucleotide-binding domain of ferredoxin-NADP reductase (FNR) module"/>
    <property type="match status" value="1"/>
</dbReference>
<dbReference type="SUPFAM" id="SSF52343">
    <property type="entry name" value="Ferredoxin reductase-like, C-terminal NADP-linked domain"/>
    <property type="match status" value="1"/>
</dbReference>
<feature type="domain" description="FAD-binding FR-type" evidence="2">
    <location>
        <begin position="50"/>
        <end position="179"/>
    </location>
</feature>
<gene>
    <name evidence="3" type="ORF">Cvel_3901</name>
</gene>
<name>A0A0G4FYY5_9ALVE</name>
<dbReference type="InterPro" id="IPR001433">
    <property type="entry name" value="OxRdtase_FAD/NAD-bd"/>
</dbReference>
<dbReference type="Pfam" id="PF00175">
    <property type="entry name" value="NAD_binding_1"/>
    <property type="match status" value="1"/>
</dbReference>
<organism evidence="3">
    <name type="scientific">Chromera velia CCMP2878</name>
    <dbReference type="NCBI Taxonomy" id="1169474"/>
    <lineage>
        <taxon>Eukaryota</taxon>
        <taxon>Sar</taxon>
        <taxon>Alveolata</taxon>
        <taxon>Colpodellida</taxon>
        <taxon>Chromeraceae</taxon>
        <taxon>Chromera</taxon>
    </lineage>
</organism>
<sequence length="287" mass="30717">MNSGLWTLFLGVAFKASPGDAFLSRLQTGDSGVRKSRGPRTSLWGGWQEPTFHEASLLSNDDIADGVRRVLVEVPETVAAGYLKPGQFVQLVDADKSSKPNFFAIASPPPSPGAATQLEFLIKNAESNAWLTGLSSGSLQVSDVMGNGFPLDRLDDSVSELFLCASGTGIAPIRSAVLSGKLGQNRRCTFFYGFRKEENCVQQWVQEIEAGLGLGNVESVLVASQPSEAWNGAKGYVQDSLSSRLSDQTDPLPPAAALVIGQKTMWESISSTLQSKGVPAERIMTNF</sequence>
<protein>
    <recommendedName>
        <fullName evidence="2">FAD-binding FR-type domain-containing protein</fullName>
    </recommendedName>
</protein>
<dbReference type="InterPro" id="IPR039261">
    <property type="entry name" value="FNR_nucleotide-bd"/>
</dbReference>
<dbReference type="PANTHER" id="PTHR47215">
    <property type="match status" value="1"/>
</dbReference>
<keyword evidence="1" id="KW-0732">Signal</keyword>
<evidence type="ECO:0000313" key="3">
    <source>
        <dbReference type="EMBL" id="CEM20294.1"/>
    </source>
</evidence>
<dbReference type="EMBL" id="CDMZ01000728">
    <property type="protein sequence ID" value="CEM20294.1"/>
    <property type="molecule type" value="Genomic_DNA"/>
</dbReference>
<evidence type="ECO:0000259" key="2">
    <source>
        <dbReference type="PROSITE" id="PS51384"/>
    </source>
</evidence>
<proteinExistence type="predicted"/>
<reference evidence="3" key="1">
    <citation type="submission" date="2014-11" db="EMBL/GenBank/DDBJ databases">
        <authorList>
            <person name="Otto D Thomas"/>
            <person name="Naeem Raeece"/>
        </authorList>
    </citation>
    <scope>NUCLEOTIDE SEQUENCE</scope>
</reference>
<dbReference type="CDD" id="cd00322">
    <property type="entry name" value="FNR_like"/>
    <property type="match status" value="1"/>
</dbReference>
<dbReference type="PANTHER" id="PTHR47215:SF1">
    <property type="entry name" value="F9L1.8 PROTEIN"/>
    <property type="match status" value="1"/>
</dbReference>
<evidence type="ECO:0000256" key="1">
    <source>
        <dbReference type="SAM" id="SignalP"/>
    </source>
</evidence>
<dbReference type="AlphaFoldDB" id="A0A0G4FYY5"/>
<feature type="chain" id="PRO_5005189290" description="FAD-binding FR-type domain-containing protein" evidence="1">
    <location>
        <begin position="22"/>
        <end position="287"/>
    </location>
</feature>
<dbReference type="InterPro" id="IPR017927">
    <property type="entry name" value="FAD-bd_FR_type"/>
</dbReference>
<dbReference type="VEuPathDB" id="CryptoDB:Cvel_3901"/>
<feature type="signal peptide" evidence="1">
    <location>
        <begin position="1"/>
        <end position="21"/>
    </location>
</feature>
<dbReference type="PROSITE" id="PS51384">
    <property type="entry name" value="FAD_FR"/>
    <property type="match status" value="1"/>
</dbReference>
<accession>A0A0G4FYY5</accession>
<dbReference type="GO" id="GO:0016491">
    <property type="term" value="F:oxidoreductase activity"/>
    <property type="evidence" value="ECO:0007669"/>
    <property type="project" value="InterPro"/>
</dbReference>